<dbReference type="RefSeq" id="WP_015706277.1">
    <property type="nucleotide sequence ID" value="NC_015578.1"/>
</dbReference>
<feature type="transmembrane region" description="Helical" evidence="1">
    <location>
        <begin position="329"/>
        <end position="350"/>
    </location>
</feature>
<proteinExistence type="predicted"/>
<feature type="transmembrane region" description="Helical" evidence="1">
    <location>
        <begin position="94"/>
        <end position="114"/>
    </location>
</feature>
<keyword evidence="1" id="KW-1133">Transmembrane helix</keyword>
<feature type="transmembrane region" description="Helical" evidence="1">
    <location>
        <begin position="70"/>
        <end position="87"/>
    </location>
</feature>
<protein>
    <submittedName>
        <fullName evidence="2">Putative membrane protein</fullName>
    </submittedName>
</protein>
<name>F5YMC4_TREPZ</name>
<keyword evidence="1" id="KW-0472">Membrane</keyword>
<feature type="transmembrane region" description="Helical" evidence="1">
    <location>
        <begin position="161"/>
        <end position="187"/>
    </location>
</feature>
<dbReference type="InterPro" id="IPR049458">
    <property type="entry name" value="EpsG-like"/>
</dbReference>
<dbReference type="OrthoDB" id="1007695at2"/>
<evidence type="ECO:0000256" key="1">
    <source>
        <dbReference type="SAM" id="Phobius"/>
    </source>
</evidence>
<gene>
    <name evidence="2" type="ordered locus">TREPR_0201</name>
</gene>
<sequence length="391" mass="46456">MIYIIFIVILFIFSLVEIIEFGNNILYKKDDKIFFILFSFFMISLSALRYKTGGDWYHYIPYFDNIKKTYNPLFDMEYGYFLLNVIFKHTFNNYFIMQFFLELFCGICVYHHIYKYSTHPVFSLFLYFFWMYFSLDMALNRQYLAVAIVLCGYKYIQKKKFFSYLLIIIIAMQFHSSAFACIVIYFFNKQLPTYLVCLVFLFSVCIGFWGHEITLSALKLVYPFMPLRFSSMIDLYLKSSIHTGVIEANTGLGVIMILLIAGIIVFLNSRKKMNPMFFNSFLVLFLVNRSGVGILGRFNCYFYLIGGGLFSYNILLDNDFFKKIFSIKYIYFVLVLSYFVFTFYKGTLFVRHYNWPPMWDLFVPYHIVFSSVDEPGRETLGLLLTRGVFNR</sequence>
<reference evidence="2 3" key="2">
    <citation type="journal article" date="2011" name="ISME J.">
        <title>RNA-seq reveals cooperative metabolic interactions between two termite-gut spirochete species in co-culture.</title>
        <authorList>
            <person name="Rosenthal A.Z."/>
            <person name="Matson E.G."/>
            <person name="Eldar A."/>
            <person name="Leadbetter J.R."/>
        </authorList>
    </citation>
    <scope>NUCLEOTIDE SEQUENCE [LARGE SCALE GENOMIC DNA]</scope>
    <source>
        <strain evidence="3">ATCC BAA-887 / DSM 12427 / ZAS-2</strain>
    </source>
</reference>
<feature type="transmembrane region" description="Helical" evidence="1">
    <location>
        <begin position="120"/>
        <end position="140"/>
    </location>
</feature>
<keyword evidence="1" id="KW-0812">Transmembrane</keyword>
<evidence type="ECO:0000313" key="3">
    <source>
        <dbReference type="Proteomes" id="UP000009223"/>
    </source>
</evidence>
<feature type="transmembrane region" description="Helical" evidence="1">
    <location>
        <begin position="193"/>
        <end position="210"/>
    </location>
</feature>
<dbReference type="STRING" id="545694.TREPR_0201"/>
<feature type="transmembrane region" description="Helical" evidence="1">
    <location>
        <begin position="301"/>
        <end position="317"/>
    </location>
</feature>
<dbReference type="EMBL" id="CP001843">
    <property type="protein sequence ID" value="AEF85512.1"/>
    <property type="molecule type" value="Genomic_DNA"/>
</dbReference>
<feature type="transmembrane region" description="Helical" evidence="1">
    <location>
        <begin position="249"/>
        <end position="269"/>
    </location>
</feature>
<feature type="transmembrane region" description="Helical" evidence="1">
    <location>
        <begin position="6"/>
        <end position="26"/>
    </location>
</feature>
<dbReference type="AlphaFoldDB" id="F5YMC4"/>
<organism evidence="2 3">
    <name type="scientific">Treponema primitia (strain ATCC BAA-887 / DSM 12427 / ZAS-2)</name>
    <dbReference type="NCBI Taxonomy" id="545694"/>
    <lineage>
        <taxon>Bacteria</taxon>
        <taxon>Pseudomonadati</taxon>
        <taxon>Spirochaetota</taxon>
        <taxon>Spirochaetia</taxon>
        <taxon>Spirochaetales</taxon>
        <taxon>Treponemataceae</taxon>
        <taxon>Treponema</taxon>
    </lineage>
</organism>
<dbReference type="KEGG" id="tpi:TREPR_0201"/>
<accession>F5YMC4</accession>
<dbReference type="Proteomes" id="UP000009223">
    <property type="component" value="Chromosome"/>
</dbReference>
<dbReference type="Pfam" id="PF14897">
    <property type="entry name" value="EpsG"/>
    <property type="match status" value="1"/>
</dbReference>
<keyword evidence="3" id="KW-1185">Reference proteome</keyword>
<dbReference type="eggNOG" id="ENOG5032N23">
    <property type="taxonomic scope" value="Bacteria"/>
</dbReference>
<dbReference type="HOGENOM" id="CLU_696266_0_0_12"/>
<evidence type="ECO:0000313" key="2">
    <source>
        <dbReference type="EMBL" id="AEF85512.1"/>
    </source>
</evidence>
<reference evidence="3" key="1">
    <citation type="submission" date="2009-12" db="EMBL/GenBank/DDBJ databases">
        <title>Complete sequence of Treponema primitia strain ZAS-2.</title>
        <authorList>
            <person name="Tetu S.G."/>
            <person name="Matson E."/>
            <person name="Ren Q."/>
            <person name="Seshadri R."/>
            <person name="Elbourne L."/>
            <person name="Hassan K.A."/>
            <person name="Durkin A."/>
            <person name="Radune D."/>
            <person name="Mohamoud Y."/>
            <person name="Shay R."/>
            <person name="Jin S."/>
            <person name="Zhang X."/>
            <person name="Lucey K."/>
            <person name="Ballor N.R."/>
            <person name="Ottesen E."/>
            <person name="Rosenthal R."/>
            <person name="Allen A."/>
            <person name="Leadbetter J.R."/>
            <person name="Paulsen I.T."/>
        </authorList>
    </citation>
    <scope>NUCLEOTIDE SEQUENCE [LARGE SCALE GENOMIC DNA]</scope>
    <source>
        <strain evidence="3">ATCC BAA-887 / DSM 12427 / ZAS-2</strain>
    </source>
</reference>
<feature type="transmembrane region" description="Helical" evidence="1">
    <location>
        <begin position="33"/>
        <end position="50"/>
    </location>
</feature>